<keyword evidence="11" id="KW-0808">Transferase</keyword>
<keyword evidence="2" id="KW-0813">Transport</keyword>
<accession>A0A0R1VTW8</accession>
<dbReference type="GO" id="GO:0009401">
    <property type="term" value="P:phosphoenolpyruvate-dependent sugar phosphotransferase system"/>
    <property type="evidence" value="ECO:0007669"/>
    <property type="project" value="UniProtKB-KW"/>
</dbReference>
<feature type="transmembrane region" description="Helical" evidence="9">
    <location>
        <begin position="281"/>
        <end position="303"/>
    </location>
</feature>
<dbReference type="Proteomes" id="UP000051966">
    <property type="component" value="Unassembled WGS sequence"/>
</dbReference>
<dbReference type="PROSITE" id="PS51103">
    <property type="entry name" value="PTS_EIIC_TYPE_1"/>
    <property type="match status" value="1"/>
</dbReference>
<comment type="caution">
    <text evidence="11">The sequence shown here is derived from an EMBL/GenBank/DDBJ whole genome shotgun (WGS) entry which is preliminary data.</text>
</comment>
<organism evidence="11 12">
    <name type="scientific">Lentilactobacillus farraginis DSM 18382 = JCM 14108</name>
    <dbReference type="NCBI Taxonomy" id="1423743"/>
    <lineage>
        <taxon>Bacteria</taxon>
        <taxon>Bacillati</taxon>
        <taxon>Bacillota</taxon>
        <taxon>Bacilli</taxon>
        <taxon>Lactobacillales</taxon>
        <taxon>Lactobacillaceae</taxon>
        <taxon>Lentilactobacillus</taxon>
    </lineage>
</organism>
<evidence type="ECO:0000256" key="9">
    <source>
        <dbReference type="SAM" id="Phobius"/>
    </source>
</evidence>
<dbReference type="PANTHER" id="PTHR30175:SF4">
    <property type="entry name" value="PTS SYSTEM TREHALOSE-SPECIFIC EIIBC COMPONENT"/>
    <property type="match status" value="1"/>
</dbReference>
<dbReference type="GO" id="GO:0090589">
    <property type="term" value="F:protein-phosphocysteine-trehalose phosphotransferase system transporter activity"/>
    <property type="evidence" value="ECO:0007669"/>
    <property type="project" value="TreeGrafter"/>
</dbReference>
<name>A0A0R1VTW8_9LACO</name>
<dbReference type="InterPro" id="IPR050558">
    <property type="entry name" value="PTS_Sugar-Specific_Components"/>
</dbReference>
<reference evidence="11 12" key="1">
    <citation type="journal article" date="2015" name="Genome Announc.">
        <title>Expanding the biotechnology potential of lactobacilli through comparative genomics of 213 strains and associated genera.</title>
        <authorList>
            <person name="Sun Z."/>
            <person name="Harris H.M."/>
            <person name="McCann A."/>
            <person name="Guo C."/>
            <person name="Argimon S."/>
            <person name="Zhang W."/>
            <person name="Yang X."/>
            <person name="Jeffery I.B."/>
            <person name="Cooney J.C."/>
            <person name="Kagawa T.F."/>
            <person name="Liu W."/>
            <person name="Song Y."/>
            <person name="Salvetti E."/>
            <person name="Wrobel A."/>
            <person name="Rasinkangas P."/>
            <person name="Parkhill J."/>
            <person name="Rea M.C."/>
            <person name="O'Sullivan O."/>
            <person name="Ritari J."/>
            <person name="Douillard F.P."/>
            <person name="Paul Ross R."/>
            <person name="Yang R."/>
            <person name="Briner A.E."/>
            <person name="Felis G.E."/>
            <person name="de Vos W.M."/>
            <person name="Barrangou R."/>
            <person name="Klaenhammer T.R."/>
            <person name="Caufield P.W."/>
            <person name="Cui Y."/>
            <person name="Zhang H."/>
            <person name="O'Toole P.W."/>
        </authorList>
    </citation>
    <scope>NUCLEOTIDE SEQUENCE [LARGE SCALE GENOMIC DNA]</scope>
    <source>
        <strain evidence="11 12">DSM 18382</strain>
    </source>
</reference>
<dbReference type="GO" id="GO:0008982">
    <property type="term" value="F:protein-N(PI)-phosphohistidine-sugar phosphotransferase activity"/>
    <property type="evidence" value="ECO:0007669"/>
    <property type="project" value="InterPro"/>
</dbReference>
<feature type="transmembrane region" description="Helical" evidence="9">
    <location>
        <begin position="196"/>
        <end position="221"/>
    </location>
</feature>
<dbReference type="Pfam" id="PF02378">
    <property type="entry name" value="PTS_EIIC"/>
    <property type="match status" value="1"/>
</dbReference>
<dbReference type="PATRIC" id="fig|1423743.5.peg.628"/>
<evidence type="ECO:0000313" key="12">
    <source>
        <dbReference type="Proteomes" id="UP000051966"/>
    </source>
</evidence>
<evidence type="ECO:0000256" key="4">
    <source>
        <dbReference type="ARBA" id="ARBA00022597"/>
    </source>
</evidence>
<feature type="transmembrane region" description="Helical" evidence="9">
    <location>
        <begin position="341"/>
        <end position="360"/>
    </location>
</feature>
<proteinExistence type="predicted"/>
<comment type="subcellular location">
    <subcellularLocation>
        <location evidence="1">Cell membrane</location>
        <topology evidence="1">Multi-pass membrane protein</topology>
    </subcellularLocation>
</comment>
<keyword evidence="7 9" id="KW-1133">Transmembrane helix</keyword>
<keyword evidence="8 9" id="KW-0472">Membrane</keyword>
<feature type="transmembrane region" description="Helical" evidence="9">
    <location>
        <begin position="380"/>
        <end position="402"/>
    </location>
</feature>
<keyword evidence="6 9" id="KW-0812">Transmembrane</keyword>
<feature type="transmembrane region" description="Helical" evidence="9">
    <location>
        <begin position="241"/>
        <end position="260"/>
    </location>
</feature>
<feature type="transmembrane region" description="Helical" evidence="9">
    <location>
        <begin position="39"/>
        <end position="70"/>
    </location>
</feature>
<dbReference type="GO" id="GO:0005886">
    <property type="term" value="C:plasma membrane"/>
    <property type="evidence" value="ECO:0007669"/>
    <property type="project" value="UniProtKB-SubCell"/>
</dbReference>
<evidence type="ECO:0000256" key="1">
    <source>
        <dbReference type="ARBA" id="ARBA00004651"/>
    </source>
</evidence>
<keyword evidence="3" id="KW-1003">Cell membrane</keyword>
<keyword evidence="4" id="KW-0762">Sugar transport</keyword>
<dbReference type="AlphaFoldDB" id="A0A0R1VTW8"/>
<protein>
    <submittedName>
        <fullName evidence="11">Sucrose-specific phosphotransferase system, enzyme IIBCA</fullName>
    </submittedName>
</protein>
<dbReference type="GO" id="GO:0015771">
    <property type="term" value="P:trehalose transport"/>
    <property type="evidence" value="ECO:0007669"/>
    <property type="project" value="TreeGrafter"/>
</dbReference>
<evidence type="ECO:0000256" key="8">
    <source>
        <dbReference type="ARBA" id="ARBA00023136"/>
    </source>
</evidence>
<evidence type="ECO:0000313" key="11">
    <source>
        <dbReference type="EMBL" id="KRM06345.1"/>
    </source>
</evidence>
<evidence type="ECO:0000256" key="7">
    <source>
        <dbReference type="ARBA" id="ARBA00022989"/>
    </source>
</evidence>
<sequence>MIKKLASAEKTCKLCRSDIFSGGFILIQTRILKQTKTGFLNFINLLADIFIPIIPAIVAAGLLMALHNVLAAPHLFMKPSLIMAYPALKGFAAFINMLANAPFAFLPVLIGFSATKRFGGNPYLGGAMGMMMVSPALVSGYHVSTALANHQLPYWHFLGLPVAQAGYQGSVIPMLAVAWLLATIEKQCHKRLPEALDYTFAPLITILVTAILTFVIVGPVMRDVSDSLTAGLLWLYQTSGAFGTGVLGLFYAPLVITGLHQSFPAIETQLIANVNKTGGSFIFPIASVSNIAQGAAALAVLFLTKDKKQRGLASSASMSALLGITEPAMFGINLKLKFPFIASMIGSGVASIYLGLTHVLAVSLGSNSVLGFISIATQSIPAFLISCLISFSVSFSVTYLYGRRQEVSEILRDADRQPADNVATTN</sequence>
<dbReference type="InterPro" id="IPR013013">
    <property type="entry name" value="PTS_EIIC_1"/>
</dbReference>
<keyword evidence="5" id="KW-0598">Phosphotransferase system</keyword>
<evidence type="ECO:0000256" key="3">
    <source>
        <dbReference type="ARBA" id="ARBA00022475"/>
    </source>
</evidence>
<dbReference type="EMBL" id="AZFY01000104">
    <property type="protein sequence ID" value="KRM06345.1"/>
    <property type="molecule type" value="Genomic_DNA"/>
</dbReference>
<evidence type="ECO:0000256" key="6">
    <source>
        <dbReference type="ARBA" id="ARBA00022692"/>
    </source>
</evidence>
<feature type="domain" description="PTS EIIC type-1" evidence="10">
    <location>
        <begin position="57"/>
        <end position="417"/>
    </location>
</feature>
<feature type="transmembrane region" description="Helical" evidence="9">
    <location>
        <begin position="90"/>
        <end position="112"/>
    </location>
</feature>
<evidence type="ECO:0000259" key="10">
    <source>
        <dbReference type="PROSITE" id="PS51103"/>
    </source>
</evidence>
<keyword evidence="12" id="KW-1185">Reference proteome</keyword>
<feature type="transmembrane region" description="Helical" evidence="9">
    <location>
        <begin position="124"/>
        <end position="144"/>
    </location>
</feature>
<gene>
    <name evidence="11" type="ORF">FD41_GL000614</name>
</gene>
<evidence type="ECO:0000256" key="2">
    <source>
        <dbReference type="ARBA" id="ARBA00022448"/>
    </source>
</evidence>
<dbReference type="InterPro" id="IPR003352">
    <property type="entry name" value="PTS_EIIC"/>
</dbReference>
<dbReference type="PANTHER" id="PTHR30175">
    <property type="entry name" value="PHOSPHOTRANSFERASE SYSTEM TRANSPORT PROTEIN"/>
    <property type="match status" value="1"/>
</dbReference>
<evidence type="ECO:0000256" key="5">
    <source>
        <dbReference type="ARBA" id="ARBA00022683"/>
    </source>
</evidence>